<gene>
    <name evidence="1" type="ORF">MON38_16760</name>
</gene>
<evidence type="ECO:0000313" key="1">
    <source>
        <dbReference type="EMBL" id="MCI1189077.1"/>
    </source>
</evidence>
<reference evidence="1" key="1">
    <citation type="submission" date="2022-03" db="EMBL/GenBank/DDBJ databases">
        <title>Bacterial whole genome sequence for Hymenobacter sp. DH14.</title>
        <authorList>
            <person name="Le V."/>
        </authorList>
    </citation>
    <scope>NUCLEOTIDE SEQUENCE</scope>
    <source>
        <strain evidence="1">DH14</strain>
    </source>
</reference>
<keyword evidence="1" id="KW-0378">Hydrolase</keyword>
<protein>
    <submittedName>
        <fullName evidence="1">Carboxypeptidase-like regulatory domain-containing protein</fullName>
    </submittedName>
</protein>
<proteinExistence type="predicted"/>
<dbReference type="Proteomes" id="UP001139193">
    <property type="component" value="Unassembled WGS sequence"/>
</dbReference>
<accession>A0A9X1VIU8</accession>
<name>A0A9X1VIU8_9BACT</name>
<dbReference type="InterPro" id="IPR008969">
    <property type="entry name" value="CarboxyPept-like_regulatory"/>
</dbReference>
<keyword evidence="1" id="KW-0645">Protease</keyword>
<dbReference type="Pfam" id="PF13715">
    <property type="entry name" value="CarbopepD_reg_2"/>
    <property type="match status" value="1"/>
</dbReference>
<dbReference type="SUPFAM" id="SSF49464">
    <property type="entry name" value="Carboxypeptidase regulatory domain-like"/>
    <property type="match status" value="1"/>
</dbReference>
<sequence length="418" mass="47052">MAFPDFAASLPTLRRLALLPLLLLLGSVGARAQISISGQVRDSLTQAPLPFASVFLANTTRGTTTDAEGRFRLTNVAPGHYDLGVSYVGYRLFNQSVNLTGPLVINPLVAPLAQQLAEIVVRPEPNREDDYQRFRELFLGNSTLSRQCRILNPDGVRVRYDPQQNVLTATVPHALEVENPALGYRLTFYQLDFRAEFADQSVGLTLLTQVVFKDLPGTARQQKRWAANRQKAYLGSYQHFLRSMYANRVAEEGFRVQKLRRVPNPRRLAADAVLRQLQRQHSTAQLPDSLLQALREPRELAFLYKPTLPPDSLRRTEPGTDRVWLRFRDLLAVTYERETPDANYRRPGPNFTSVRPRYEESVVHLQQPEAEVEAIGALVVPLAVLNEDYWGFEKIGELLPLDYQLPAGAVSTTAKPAP</sequence>
<keyword evidence="1" id="KW-0121">Carboxypeptidase</keyword>
<evidence type="ECO:0000313" key="2">
    <source>
        <dbReference type="Proteomes" id="UP001139193"/>
    </source>
</evidence>
<dbReference type="GO" id="GO:0004180">
    <property type="term" value="F:carboxypeptidase activity"/>
    <property type="evidence" value="ECO:0007669"/>
    <property type="project" value="UniProtKB-KW"/>
</dbReference>
<comment type="caution">
    <text evidence="1">The sequence shown here is derived from an EMBL/GenBank/DDBJ whole genome shotgun (WGS) entry which is preliminary data.</text>
</comment>
<organism evidence="1 2">
    <name type="scientific">Hymenobacter cyanobacteriorum</name>
    <dbReference type="NCBI Taxonomy" id="2926463"/>
    <lineage>
        <taxon>Bacteria</taxon>
        <taxon>Pseudomonadati</taxon>
        <taxon>Bacteroidota</taxon>
        <taxon>Cytophagia</taxon>
        <taxon>Cytophagales</taxon>
        <taxon>Hymenobacteraceae</taxon>
        <taxon>Hymenobacter</taxon>
    </lineage>
</organism>
<dbReference type="Gene3D" id="2.60.40.1120">
    <property type="entry name" value="Carboxypeptidase-like, regulatory domain"/>
    <property type="match status" value="1"/>
</dbReference>
<dbReference type="RefSeq" id="WP_241937298.1">
    <property type="nucleotide sequence ID" value="NZ_JALBGC010000004.1"/>
</dbReference>
<keyword evidence="2" id="KW-1185">Reference proteome</keyword>
<dbReference type="AlphaFoldDB" id="A0A9X1VIU8"/>
<dbReference type="EMBL" id="JALBGC010000004">
    <property type="protein sequence ID" value="MCI1189077.1"/>
    <property type="molecule type" value="Genomic_DNA"/>
</dbReference>